<dbReference type="Pfam" id="PF04411">
    <property type="entry name" value="PDDEXK_7"/>
    <property type="match status" value="1"/>
</dbReference>
<dbReference type="EMBL" id="JELY01003358">
    <property type="protein sequence ID" value="KYF49449.1"/>
    <property type="molecule type" value="Genomic_DNA"/>
</dbReference>
<accession>A0A150P269</accession>
<feature type="domain" description="DUF2357" evidence="1">
    <location>
        <begin position="91"/>
        <end position="253"/>
    </location>
</feature>
<name>A0A150P269_SORCE</name>
<comment type="caution">
    <text evidence="2">The sequence shown here is derived from an EMBL/GenBank/DDBJ whole genome shotgun (WGS) entry which is preliminary data.</text>
</comment>
<dbReference type="Proteomes" id="UP000075420">
    <property type="component" value="Unassembled WGS sequence"/>
</dbReference>
<evidence type="ECO:0000313" key="2">
    <source>
        <dbReference type="EMBL" id="KYF49449.1"/>
    </source>
</evidence>
<gene>
    <name evidence="2" type="ORF">BE08_33040</name>
</gene>
<dbReference type="InterPro" id="IPR007505">
    <property type="entry name" value="PDDEXK_7"/>
</dbReference>
<reference evidence="2 3" key="1">
    <citation type="submission" date="2014-02" db="EMBL/GenBank/DDBJ databases">
        <title>The small core and large imbalanced accessory genome model reveals a collaborative survival strategy of Sorangium cellulosum strains in nature.</title>
        <authorList>
            <person name="Han K."/>
            <person name="Peng R."/>
            <person name="Blom J."/>
            <person name="Li Y.-Z."/>
        </authorList>
    </citation>
    <scope>NUCLEOTIDE SEQUENCE [LARGE SCALE GENOMIC DNA]</scope>
    <source>
        <strain evidence="2 3">So0157-25</strain>
    </source>
</reference>
<dbReference type="AlphaFoldDB" id="A0A150P269"/>
<evidence type="ECO:0000313" key="3">
    <source>
        <dbReference type="Proteomes" id="UP000075420"/>
    </source>
</evidence>
<evidence type="ECO:0000259" key="1">
    <source>
        <dbReference type="Pfam" id="PF09823"/>
    </source>
</evidence>
<sequence>MSLQVRDADGLDQHVVDGVLHLEEARTYHVDAPPGAGAPRAWLGPLELPWSQERGAFTLEVGHWVGSAVLKVAHGAQETEVAVQVAPRNEKLSDGAWLALLADLEAWSPGLAIGLEGGGVGTVQSEGTTATVLATALLPLVPALVRAVQAIAAAPRELATSTREDVPLRVVRRADRETLQWLARHPAAARAVDPWLAARAGEQDPYVPQDTTRETVDHPVNRYVAWLVGRVARVLGELSVVLGDAAVKRRLQPDTAQWCRARARAARGAADALSTTLRRTFLGSLTPMPATEAALLAVQDDPVYARAHALARPFLSPRFRLRESLDGGEAPVRPSFELYELWTLLAVRRALAEVLDGWTWTWKQETGNELLAGFGADAAFTARHPRDAARIGIHYNMTFRGYLARGTSDRYSISRERRPDIVISFESPDGPRSWICLDAKYRVRRDALADAFTSLHIYRDALRWENFGGPCRGGLLLVPAIEPECQPWFAGEFRERFGIGAWRLTPGEPLDLALAKLLLAMVGGPEIPVRPPVYSRSGPQVRL</sequence>
<dbReference type="Pfam" id="PF09823">
    <property type="entry name" value="DUF2357"/>
    <property type="match status" value="1"/>
</dbReference>
<dbReference type="InterPro" id="IPR018633">
    <property type="entry name" value="DUF2357"/>
</dbReference>
<proteinExistence type="predicted"/>
<organism evidence="2 3">
    <name type="scientific">Sorangium cellulosum</name>
    <name type="common">Polyangium cellulosum</name>
    <dbReference type="NCBI Taxonomy" id="56"/>
    <lineage>
        <taxon>Bacteria</taxon>
        <taxon>Pseudomonadati</taxon>
        <taxon>Myxococcota</taxon>
        <taxon>Polyangia</taxon>
        <taxon>Polyangiales</taxon>
        <taxon>Polyangiaceae</taxon>
        <taxon>Sorangium</taxon>
    </lineage>
</organism>
<protein>
    <recommendedName>
        <fullName evidence="1">DUF2357 domain-containing protein</fullName>
    </recommendedName>
</protein>